<proteinExistence type="predicted"/>
<dbReference type="PATRIC" id="fig|1179773.3.peg.4484"/>
<feature type="domain" description="HTH cro/C1-type" evidence="1">
    <location>
        <begin position="16"/>
        <end position="73"/>
    </location>
</feature>
<dbReference type="InterPro" id="IPR053137">
    <property type="entry name" value="NLR-like"/>
</dbReference>
<dbReference type="Pfam" id="PF13374">
    <property type="entry name" value="TPR_10"/>
    <property type="match status" value="2"/>
</dbReference>
<evidence type="ECO:0000313" key="2">
    <source>
        <dbReference type="EMBL" id="CCH31756.1"/>
    </source>
</evidence>
<dbReference type="InterPro" id="IPR001387">
    <property type="entry name" value="Cro/C1-type_HTH"/>
</dbReference>
<dbReference type="GO" id="GO:0003677">
    <property type="term" value="F:DNA binding"/>
    <property type="evidence" value="ECO:0007669"/>
    <property type="project" value="InterPro"/>
</dbReference>
<evidence type="ECO:0000313" key="3">
    <source>
        <dbReference type="Proteomes" id="UP000006281"/>
    </source>
</evidence>
<dbReference type="SUPFAM" id="SSF47413">
    <property type="entry name" value="lambda repressor-like DNA-binding domains"/>
    <property type="match status" value="1"/>
</dbReference>
<dbReference type="STRING" id="1179773.BN6_44760"/>
<dbReference type="Pfam" id="PF13560">
    <property type="entry name" value="HTH_31"/>
    <property type="match status" value="1"/>
</dbReference>
<dbReference type="eggNOG" id="COG0457">
    <property type="taxonomic scope" value="Bacteria"/>
</dbReference>
<evidence type="ECO:0000259" key="1">
    <source>
        <dbReference type="SMART" id="SM00530"/>
    </source>
</evidence>
<dbReference type="SUPFAM" id="SSF48452">
    <property type="entry name" value="TPR-like"/>
    <property type="match status" value="2"/>
</dbReference>
<sequence length="857" mass="92684">MSDPARVATRDDFGRELGLLREAAGLTVRGLAGAIGVPASTLGGYFTGAHLPRPGSTAFRDLLRACGVTDGAAADAWVLALRRARVVRPEPAPEPPPGPAGSPEIVVSTRAPVDRLARQPRPRGRDDLLDRLSAVLREPGDGCRTHVLHGLGGCGKSTAALALARLAERRGVQVWWVSAGDPALFTASVHAVAVELGIAPEQLRLGSLPDRVWAGLVAYERPWLLVFDEADEPSRLALPGAVVSDGNGWLRPGVPAHGAVLVTTRNRAPEHWAAVDRRWLRLHAVDTLSPDDGARVLLELAGEAAGDLAAARRLSTRLGGLPLALRLAGHYLREVTAMPPNFADRGDPANFDEYAAAMDEGKHDDLLDARPDAGHRETIGRTWELSLDMLANTGAPEARPVLRLLSCLRSAPVPVDLLRADVLAASPLFPALTARRLWHAITELINVGLVDRRPTGDGSAESLVLHPLVREASRRQDDMAGDAAAYLALLASLLSHAVRDLDPKHPSSWARWSALAVHCPAPLDLVVERGPGQVRDATAVLRPALAAARYLRAAGHPSQAVEECAAVLSAARGLLDRDHPVTLALHHEQGRSRYEAGRYDQAKRDLHDVLERRRRVLGGDHPDTATTLHYLGRVLLDHDLVDFAERYFAEALDIRRRTLGDRHPDTLTSLNNMAAVHLERGRSAGDDTGRGELDAADTLLQQVLAARREALGDEHPATLVTHYHLCRLAQERGDLDLAERLLRRLADVGARVLGPAHRRTLGARQLLADVRHSQGDAAEAGELTRDVLRTRDRMLGCDHPATLVSRHRLALLLRERGEVEQACVLLTAVVADRHRVLGARHQETCRASADLAALEES</sequence>
<reference evidence="2 3" key="1">
    <citation type="journal article" date="2012" name="BMC Genomics">
        <title>Complete genome sequence of Saccharothrix espanaensis DSM 44229T and comparison to the other completely sequenced Pseudonocardiaceae.</title>
        <authorList>
            <person name="Strobel T."/>
            <person name="Al-Dilaimi A."/>
            <person name="Blom J."/>
            <person name="Gessner A."/>
            <person name="Kalinowski J."/>
            <person name="Luzhetska M."/>
            <person name="Puhler A."/>
            <person name="Szczepanowski R."/>
            <person name="Bechthold A."/>
            <person name="Ruckert C."/>
        </authorList>
    </citation>
    <scope>NUCLEOTIDE SEQUENCE [LARGE SCALE GENOMIC DNA]</scope>
    <source>
        <strain evidence="3">ATCC 51144 / DSM 44229 / JCM 9112 / NBRC 15066 / NRRL 15764</strain>
    </source>
</reference>
<dbReference type="Pfam" id="PF13424">
    <property type="entry name" value="TPR_12"/>
    <property type="match status" value="2"/>
</dbReference>
<dbReference type="KEGG" id="sesp:BN6_44760"/>
<dbReference type="InterPro" id="IPR027417">
    <property type="entry name" value="P-loop_NTPase"/>
</dbReference>
<protein>
    <recommendedName>
        <fullName evidence="1">HTH cro/C1-type domain-containing protein</fullName>
    </recommendedName>
</protein>
<dbReference type="SMART" id="SM00530">
    <property type="entry name" value="HTH_XRE"/>
    <property type="match status" value="1"/>
</dbReference>
<dbReference type="HOGENOM" id="CLU_000288_125_8_11"/>
<dbReference type="Gene3D" id="3.40.50.300">
    <property type="entry name" value="P-loop containing nucleotide triphosphate hydrolases"/>
    <property type="match status" value="1"/>
</dbReference>
<organism evidence="2 3">
    <name type="scientific">Saccharothrix espanaensis (strain ATCC 51144 / DSM 44229 / JCM 9112 / NBRC 15066 / NRRL 15764)</name>
    <dbReference type="NCBI Taxonomy" id="1179773"/>
    <lineage>
        <taxon>Bacteria</taxon>
        <taxon>Bacillati</taxon>
        <taxon>Actinomycetota</taxon>
        <taxon>Actinomycetes</taxon>
        <taxon>Pseudonocardiales</taxon>
        <taxon>Pseudonocardiaceae</taxon>
        <taxon>Saccharothrix</taxon>
    </lineage>
</organism>
<gene>
    <name evidence="2" type="ordered locus">BN6_44760</name>
</gene>
<dbReference type="BioCyc" id="SESP1179773:BN6_RS21670-MONOMER"/>
<dbReference type="InterPro" id="IPR011990">
    <property type="entry name" value="TPR-like_helical_dom_sf"/>
</dbReference>
<dbReference type="EMBL" id="HE804045">
    <property type="protein sequence ID" value="CCH31756.1"/>
    <property type="molecule type" value="Genomic_DNA"/>
</dbReference>
<dbReference type="CDD" id="cd00093">
    <property type="entry name" value="HTH_XRE"/>
    <property type="match status" value="1"/>
</dbReference>
<dbReference type="PANTHER" id="PTHR46082">
    <property type="entry name" value="ATP/GTP-BINDING PROTEIN-RELATED"/>
    <property type="match status" value="1"/>
</dbReference>
<dbReference type="Proteomes" id="UP000006281">
    <property type="component" value="Chromosome"/>
</dbReference>
<dbReference type="OrthoDB" id="127785at2"/>
<keyword evidence="3" id="KW-1185">Reference proteome</keyword>
<dbReference type="RefSeq" id="WP_015101868.1">
    <property type="nucleotide sequence ID" value="NC_019673.1"/>
</dbReference>
<accession>K0K0A2</accession>
<dbReference type="SUPFAM" id="SSF52540">
    <property type="entry name" value="P-loop containing nucleoside triphosphate hydrolases"/>
    <property type="match status" value="1"/>
</dbReference>
<dbReference type="PANTHER" id="PTHR46082:SF6">
    <property type="entry name" value="AAA+ ATPASE DOMAIN-CONTAINING PROTEIN-RELATED"/>
    <property type="match status" value="1"/>
</dbReference>
<dbReference type="InterPro" id="IPR010982">
    <property type="entry name" value="Lambda_DNA-bd_dom_sf"/>
</dbReference>
<dbReference type="AlphaFoldDB" id="K0K0A2"/>
<dbReference type="Gene3D" id="1.25.40.10">
    <property type="entry name" value="Tetratricopeptide repeat domain"/>
    <property type="match status" value="2"/>
</dbReference>
<name>K0K0A2_SACES</name>